<dbReference type="PATRIC" id="fig|993516.3.peg.2013"/>
<name>L7CJY3_RHOBT</name>
<gene>
    <name evidence="1" type="ORF">RBSWK_01886</name>
</gene>
<dbReference type="EMBL" id="AMWG01000040">
    <property type="protein sequence ID" value="ELP34155.1"/>
    <property type="molecule type" value="Genomic_DNA"/>
</dbReference>
<dbReference type="AlphaFoldDB" id="L7CJY3"/>
<evidence type="ECO:0000313" key="1">
    <source>
        <dbReference type="EMBL" id="ELP34155.1"/>
    </source>
</evidence>
<accession>L7CJY3</accession>
<evidence type="ECO:0000313" key="2">
    <source>
        <dbReference type="Proteomes" id="UP000010959"/>
    </source>
</evidence>
<organism evidence="1 2">
    <name type="scientific">Rhodopirellula baltica SWK14</name>
    <dbReference type="NCBI Taxonomy" id="993516"/>
    <lineage>
        <taxon>Bacteria</taxon>
        <taxon>Pseudomonadati</taxon>
        <taxon>Planctomycetota</taxon>
        <taxon>Planctomycetia</taxon>
        <taxon>Pirellulales</taxon>
        <taxon>Pirellulaceae</taxon>
        <taxon>Rhodopirellula</taxon>
    </lineage>
</organism>
<dbReference type="Proteomes" id="UP000010959">
    <property type="component" value="Unassembled WGS sequence"/>
</dbReference>
<comment type="caution">
    <text evidence="1">The sequence shown here is derived from an EMBL/GenBank/DDBJ whole genome shotgun (WGS) entry which is preliminary data.</text>
</comment>
<sequence>MIQDQSTSREFDIVFGLTSSQRIQSLQHARLDSDRTLQTF</sequence>
<proteinExistence type="predicted"/>
<reference evidence="1 2" key="1">
    <citation type="journal article" date="2013" name="Mar. Genomics">
        <title>Expression of sulfatases in Rhodopirellula baltica and the diversity of sulfatases in the genus Rhodopirellula.</title>
        <authorList>
            <person name="Wegner C.E."/>
            <person name="Richter-Heitmann T."/>
            <person name="Klindworth A."/>
            <person name="Klockow C."/>
            <person name="Richter M."/>
            <person name="Achstetter T."/>
            <person name="Glockner F.O."/>
            <person name="Harder J."/>
        </authorList>
    </citation>
    <scope>NUCLEOTIDE SEQUENCE [LARGE SCALE GENOMIC DNA]</scope>
    <source>
        <strain evidence="1 2">SWK14</strain>
    </source>
</reference>
<protein>
    <submittedName>
        <fullName evidence="1">Uncharacterized protein</fullName>
    </submittedName>
</protein>